<evidence type="ECO:0000313" key="3">
    <source>
        <dbReference type="Proteomes" id="UP001190926"/>
    </source>
</evidence>
<keyword evidence="3" id="KW-1185">Reference proteome</keyword>
<accession>A0AAD4P6L9</accession>
<evidence type="ECO:0000313" key="2">
    <source>
        <dbReference type="EMBL" id="KAH6828879.1"/>
    </source>
</evidence>
<organism evidence="2 3">
    <name type="scientific">Perilla frutescens var. hirtella</name>
    <name type="common">Perilla citriodora</name>
    <name type="synonym">Perilla setoyensis</name>
    <dbReference type="NCBI Taxonomy" id="608512"/>
    <lineage>
        <taxon>Eukaryota</taxon>
        <taxon>Viridiplantae</taxon>
        <taxon>Streptophyta</taxon>
        <taxon>Embryophyta</taxon>
        <taxon>Tracheophyta</taxon>
        <taxon>Spermatophyta</taxon>
        <taxon>Magnoliopsida</taxon>
        <taxon>eudicotyledons</taxon>
        <taxon>Gunneridae</taxon>
        <taxon>Pentapetalae</taxon>
        <taxon>asterids</taxon>
        <taxon>lamiids</taxon>
        <taxon>Lamiales</taxon>
        <taxon>Lamiaceae</taxon>
        <taxon>Nepetoideae</taxon>
        <taxon>Elsholtzieae</taxon>
        <taxon>Perilla</taxon>
    </lineage>
</organism>
<protein>
    <submittedName>
        <fullName evidence="2">Uncharacterized protein</fullName>
    </submittedName>
</protein>
<proteinExistence type="predicted"/>
<reference evidence="2 3" key="1">
    <citation type="journal article" date="2021" name="Nat. Commun.">
        <title>Incipient diploidization of the medicinal plant Perilla within 10,000 years.</title>
        <authorList>
            <person name="Zhang Y."/>
            <person name="Shen Q."/>
            <person name="Leng L."/>
            <person name="Zhang D."/>
            <person name="Chen S."/>
            <person name="Shi Y."/>
            <person name="Ning Z."/>
            <person name="Chen S."/>
        </authorList>
    </citation>
    <scope>NUCLEOTIDE SEQUENCE [LARGE SCALE GENOMIC DNA]</scope>
    <source>
        <strain evidence="3">cv. PC099</strain>
    </source>
</reference>
<evidence type="ECO:0000256" key="1">
    <source>
        <dbReference type="SAM" id="MobiDB-lite"/>
    </source>
</evidence>
<dbReference type="EMBL" id="SDAM02000120">
    <property type="protein sequence ID" value="KAH6828879.1"/>
    <property type="molecule type" value="Genomic_DNA"/>
</dbReference>
<feature type="region of interest" description="Disordered" evidence="1">
    <location>
        <begin position="72"/>
        <end position="115"/>
    </location>
</feature>
<name>A0AAD4P6L9_PERFH</name>
<dbReference type="AlphaFoldDB" id="A0AAD4P6L9"/>
<comment type="caution">
    <text evidence="2">The sequence shown here is derived from an EMBL/GenBank/DDBJ whole genome shotgun (WGS) entry which is preliminary data.</text>
</comment>
<dbReference type="Proteomes" id="UP001190926">
    <property type="component" value="Unassembled WGS sequence"/>
</dbReference>
<gene>
    <name evidence="2" type="ORF">C2S53_016402</name>
</gene>
<sequence length="246" mass="27859">MLRSIIGSDMDLLHLFTMEPEPTVYLVHNQNVGDTQPEPFTVHDIMTQPESSTHYPTNTQPDPYSYIPQFDCSAQPPFNPTDEDIERGGSSFHDAQNDDVAADSNGVVETDDDYDDEADLDIPSEDDEEPFGIKFSNCTFLDFTSWIRREGGINQLLSMLVPTNQPTASRSQVEPEPEDVRNWIIPVIPLDCTDSPVVHNLDHVIDEPLRKGSVFYTKENIYVVVGLWHMERKVEFKVPRSCGSRV</sequence>